<name>A0A1B0ZPF0_9RHOB</name>
<keyword evidence="3" id="KW-1185">Reference proteome</keyword>
<evidence type="ECO:0000256" key="1">
    <source>
        <dbReference type="SAM" id="MobiDB-lite"/>
    </source>
</evidence>
<evidence type="ECO:0000313" key="2">
    <source>
        <dbReference type="EMBL" id="ANP36037.1"/>
    </source>
</evidence>
<feature type="compositionally biased region" description="Basic and acidic residues" evidence="1">
    <location>
        <begin position="8"/>
        <end position="28"/>
    </location>
</feature>
<evidence type="ECO:0000313" key="3">
    <source>
        <dbReference type="Proteomes" id="UP000092565"/>
    </source>
</evidence>
<feature type="region of interest" description="Disordered" evidence="1">
    <location>
        <begin position="7"/>
        <end position="34"/>
    </location>
</feature>
<dbReference type="Proteomes" id="UP000092565">
    <property type="component" value="Chromosome"/>
</dbReference>
<dbReference type="EMBL" id="CP015124">
    <property type="protein sequence ID" value="ANP36037.1"/>
    <property type="molecule type" value="Genomic_DNA"/>
</dbReference>
<dbReference type="AlphaFoldDB" id="A0A1B0ZPF0"/>
<accession>A0A1B0ZPF0</accession>
<organism evidence="2 3">
    <name type="scientific">Phaeobacter gallaeciensis</name>
    <dbReference type="NCBI Taxonomy" id="60890"/>
    <lineage>
        <taxon>Bacteria</taxon>
        <taxon>Pseudomonadati</taxon>
        <taxon>Pseudomonadota</taxon>
        <taxon>Alphaproteobacteria</taxon>
        <taxon>Rhodobacterales</taxon>
        <taxon>Roseobacteraceae</taxon>
        <taxon>Phaeobacter</taxon>
    </lineage>
</organism>
<gene>
    <name evidence="2" type="ORF">JL2886_01116</name>
</gene>
<proteinExistence type="predicted"/>
<sequence length="61" mass="6885">MLYLRRLGPGEKDQCDRSNAKQQEKSGDLLHGPSYNPAGLPVKMALCASKEIADYREELYE</sequence>
<reference evidence="2 3" key="1">
    <citation type="submission" date="2016-04" db="EMBL/GenBank/DDBJ databases">
        <authorList>
            <person name="Evans L.H."/>
            <person name="Alamgir A."/>
            <person name="Owens N."/>
            <person name="Weber N.D."/>
            <person name="Virtaneva K."/>
            <person name="Barbian K."/>
            <person name="Babar A."/>
            <person name="Rosenke K."/>
        </authorList>
    </citation>
    <scope>NUCLEOTIDE SEQUENCE [LARGE SCALE GENOMIC DNA]</scope>
    <source>
        <strain evidence="2 3">JL2886</strain>
    </source>
</reference>
<protein>
    <submittedName>
        <fullName evidence="2">Uncharacterized protein</fullName>
    </submittedName>
</protein>